<name>A0A7W6Q8S9_9HYPH</name>
<keyword evidence="4" id="KW-0378">Hydrolase</keyword>
<dbReference type="AlphaFoldDB" id="A0A7W6Q8S9"/>
<organism evidence="7 8">
    <name type="scientific">Rhizobium aethiopicum</name>
    <dbReference type="NCBI Taxonomy" id="1138170"/>
    <lineage>
        <taxon>Bacteria</taxon>
        <taxon>Pseudomonadati</taxon>
        <taxon>Pseudomonadota</taxon>
        <taxon>Alphaproteobacteria</taxon>
        <taxon>Hyphomicrobiales</taxon>
        <taxon>Rhizobiaceae</taxon>
        <taxon>Rhizobium/Agrobacterium group</taxon>
        <taxon>Rhizobium</taxon>
    </lineage>
</organism>
<evidence type="ECO:0000256" key="4">
    <source>
        <dbReference type="ARBA" id="ARBA00022801"/>
    </source>
</evidence>
<protein>
    <submittedName>
        <fullName evidence="7">Ribonuclease P protein component</fullName>
    </submittedName>
</protein>
<dbReference type="Gene3D" id="3.30.230.10">
    <property type="match status" value="1"/>
</dbReference>
<dbReference type="InterPro" id="IPR014721">
    <property type="entry name" value="Ribsml_uS5_D2-typ_fold_subgr"/>
</dbReference>
<evidence type="ECO:0000256" key="1">
    <source>
        <dbReference type="ARBA" id="ARBA00022694"/>
    </source>
</evidence>
<keyword evidence="8" id="KW-1185">Reference proteome</keyword>
<keyword evidence="1" id="KW-0819">tRNA processing</keyword>
<evidence type="ECO:0000256" key="5">
    <source>
        <dbReference type="ARBA" id="ARBA00022884"/>
    </source>
</evidence>
<keyword evidence="3" id="KW-0255">Endonuclease</keyword>
<reference evidence="7 8" key="1">
    <citation type="submission" date="2020-08" db="EMBL/GenBank/DDBJ databases">
        <title>Genomic Encyclopedia of Type Strains, Phase IV (KMG-V): Genome sequencing to study the core and pangenomes of soil and plant-associated prokaryotes.</title>
        <authorList>
            <person name="Whitman W."/>
        </authorList>
    </citation>
    <scope>NUCLEOTIDE SEQUENCE [LARGE SCALE GENOMIC DNA]</scope>
    <source>
        <strain evidence="7 8">SEMIA 4074</strain>
    </source>
</reference>
<dbReference type="EMBL" id="JACIFV010000013">
    <property type="protein sequence ID" value="MBB4193635.1"/>
    <property type="molecule type" value="Genomic_DNA"/>
</dbReference>
<evidence type="ECO:0000256" key="6">
    <source>
        <dbReference type="SAM" id="MobiDB-lite"/>
    </source>
</evidence>
<dbReference type="Proteomes" id="UP000524492">
    <property type="component" value="Unassembled WGS sequence"/>
</dbReference>
<dbReference type="Pfam" id="PF00825">
    <property type="entry name" value="Ribonuclease_P"/>
    <property type="match status" value="1"/>
</dbReference>
<gene>
    <name evidence="7" type="ORF">GGD53_003802</name>
</gene>
<dbReference type="GO" id="GO:0004526">
    <property type="term" value="F:ribonuclease P activity"/>
    <property type="evidence" value="ECO:0007669"/>
    <property type="project" value="InterPro"/>
</dbReference>
<sequence>MRRRLKEAVRLHAGFAMQPGHDYVVVARRDVLDASFQELAAELKSRVETRPKHRRPGDGRPRNL</sequence>
<feature type="region of interest" description="Disordered" evidence="6">
    <location>
        <begin position="43"/>
        <end position="64"/>
    </location>
</feature>
<evidence type="ECO:0000313" key="7">
    <source>
        <dbReference type="EMBL" id="MBB4193635.1"/>
    </source>
</evidence>
<accession>A0A7W6Q8S9</accession>
<evidence type="ECO:0000313" key="8">
    <source>
        <dbReference type="Proteomes" id="UP000524492"/>
    </source>
</evidence>
<proteinExistence type="predicted"/>
<keyword evidence="2" id="KW-0540">Nuclease</keyword>
<comment type="caution">
    <text evidence="7">The sequence shown here is derived from an EMBL/GenBank/DDBJ whole genome shotgun (WGS) entry which is preliminary data.</text>
</comment>
<evidence type="ECO:0000256" key="2">
    <source>
        <dbReference type="ARBA" id="ARBA00022722"/>
    </source>
</evidence>
<dbReference type="SUPFAM" id="SSF54211">
    <property type="entry name" value="Ribosomal protein S5 domain 2-like"/>
    <property type="match status" value="1"/>
</dbReference>
<dbReference type="InterPro" id="IPR020568">
    <property type="entry name" value="Ribosomal_Su5_D2-typ_SF"/>
</dbReference>
<dbReference type="GO" id="GO:0000049">
    <property type="term" value="F:tRNA binding"/>
    <property type="evidence" value="ECO:0007669"/>
    <property type="project" value="InterPro"/>
</dbReference>
<keyword evidence="5" id="KW-0694">RNA-binding</keyword>
<dbReference type="GO" id="GO:0008033">
    <property type="term" value="P:tRNA processing"/>
    <property type="evidence" value="ECO:0007669"/>
    <property type="project" value="UniProtKB-KW"/>
</dbReference>
<evidence type="ECO:0000256" key="3">
    <source>
        <dbReference type="ARBA" id="ARBA00022759"/>
    </source>
</evidence>
<dbReference type="InterPro" id="IPR000100">
    <property type="entry name" value="RNase_P"/>
</dbReference>